<keyword evidence="3" id="KW-1185">Reference proteome</keyword>
<name>D2VWT8_NAEGR</name>
<sequence>MPQHIFSVLSSDSVFDICKFLSASDIVFNVRSVCRATYQCINIHQEENGGEDNTKYDDRYIRLIGSNLEGYDECLGKYLHLGRLLNERELRIVENLDGAITDRYERAKIKLRMSLRFKYIEMTFKPYEDGHFMIRVTRSALQGFDSNQKDTNPIVEQFNDILRRFKEISLYRTLYSKLVNENDYVVLIGVFNEGKPFINDLHSFNCNFEQREALNLSFEGRLLSLASQRRSNYWKHFSDFRIFLEIVDSVLGQNYLDDMSSHTIIMVSQQEFIIPNRTLIIDLNSTFDYGIDDRQINKVRDVPCTLHCRVNPFNRQLIYQPSMIEQSITMNLTSIALFCGIGLYLGGLQYFTRIPSFRFTRDLYFTKDSNQIMPWILIAIDCLLGFSASLYFTGTEFFVEEGDLKKLTYYSYLAKWIACGFECGGDPWSMMKCLHLPPLEIAHNVVGFGSFAALGIILYNEFDTLIQATMSSFSYWKSKYLGTKKE</sequence>
<keyword evidence="1" id="KW-1133">Transmembrane helix</keyword>
<feature type="transmembrane region" description="Helical" evidence="1">
    <location>
        <begin position="441"/>
        <end position="460"/>
    </location>
</feature>
<protein>
    <recommendedName>
        <fullName evidence="4">F-box domain-containing protein</fullName>
    </recommendedName>
</protein>
<evidence type="ECO:0000313" key="2">
    <source>
        <dbReference type="EMBL" id="EFC38680.1"/>
    </source>
</evidence>
<gene>
    <name evidence="2" type="ORF">NAEGRDRAFT_73501</name>
</gene>
<keyword evidence="1" id="KW-0472">Membrane</keyword>
<dbReference type="EMBL" id="GG738905">
    <property type="protein sequence ID" value="EFC38680.1"/>
    <property type="molecule type" value="Genomic_DNA"/>
</dbReference>
<organism evidence="3">
    <name type="scientific">Naegleria gruberi</name>
    <name type="common">Amoeba</name>
    <dbReference type="NCBI Taxonomy" id="5762"/>
    <lineage>
        <taxon>Eukaryota</taxon>
        <taxon>Discoba</taxon>
        <taxon>Heterolobosea</taxon>
        <taxon>Tetramitia</taxon>
        <taxon>Eutetramitia</taxon>
        <taxon>Vahlkampfiidae</taxon>
        <taxon>Naegleria</taxon>
    </lineage>
</organism>
<reference evidence="2 3" key="1">
    <citation type="journal article" date="2010" name="Cell">
        <title>The genome of Naegleria gruberi illuminates early eukaryotic versatility.</title>
        <authorList>
            <person name="Fritz-Laylin L.K."/>
            <person name="Prochnik S.E."/>
            <person name="Ginger M.L."/>
            <person name="Dacks J.B."/>
            <person name="Carpenter M.L."/>
            <person name="Field M.C."/>
            <person name="Kuo A."/>
            <person name="Paredez A."/>
            <person name="Chapman J."/>
            <person name="Pham J."/>
            <person name="Shu S."/>
            <person name="Neupane R."/>
            <person name="Cipriano M."/>
            <person name="Mancuso J."/>
            <person name="Tu H."/>
            <person name="Salamov A."/>
            <person name="Lindquist E."/>
            <person name="Shapiro H."/>
            <person name="Lucas S."/>
            <person name="Grigoriev I.V."/>
            <person name="Cande W.Z."/>
            <person name="Fulton C."/>
            <person name="Rokhsar D.S."/>
            <person name="Dawson S.C."/>
        </authorList>
    </citation>
    <scope>NUCLEOTIDE SEQUENCE [LARGE SCALE GENOMIC DNA]</scope>
    <source>
        <strain evidence="2 3">NEG-M</strain>
    </source>
</reference>
<evidence type="ECO:0000313" key="3">
    <source>
        <dbReference type="Proteomes" id="UP000006671"/>
    </source>
</evidence>
<dbReference type="InParanoid" id="D2VWT8"/>
<feature type="transmembrane region" description="Helical" evidence="1">
    <location>
        <begin position="328"/>
        <end position="351"/>
    </location>
</feature>
<feature type="transmembrane region" description="Helical" evidence="1">
    <location>
        <begin position="372"/>
        <end position="392"/>
    </location>
</feature>
<dbReference type="VEuPathDB" id="AmoebaDB:NAEGRDRAFT_73501"/>
<dbReference type="AlphaFoldDB" id="D2VWT8"/>
<evidence type="ECO:0008006" key="4">
    <source>
        <dbReference type="Google" id="ProtNLM"/>
    </source>
</evidence>
<keyword evidence="1" id="KW-0812">Transmembrane</keyword>
<evidence type="ECO:0000256" key="1">
    <source>
        <dbReference type="SAM" id="Phobius"/>
    </source>
</evidence>
<dbReference type="Proteomes" id="UP000006671">
    <property type="component" value="Unassembled WGS sequence"/>
</dbReference>
<dbReference type="GeneID" id="8858584"/>
<dbReference type="RefSeq" id="XP_002671424.1">
    <property type="nucleotide sequence ID" value="XM_002671378.1"/>
</dbReference>
<accession>D2VWT8</accession>
<dbReference type="KEGG" id="ngr:NAEGRDRAFT_73501"/>
<proteinExistence type="predicted"/>